<reference evidence="1" key="1">
    <citation type="submission" date="2022-12" db="EMBL/GenBank/DDBJ databases">
        <title>Acinetobacter lactucae: Emerging opportunistic pathogenic species of genus Acinetobacter isolated from immunocompromised patients in clinical settings of India.</title>
        <authorList>
            <person name="Amar A.K."/>
            <person name="Sawant A.R."/>
            <person name="Meera M."/>
            <person name="Tomar A."/>
            <person name="Sistla S."/>
            <person name="Prashanth K."/>
        </authorList>
    </citation>
    <scope>NUCLEOTIDE SEQUENCE</scope>
    <source>
        <strain evidence="1">PKAL1828C</strain>
    </source>
</reference>
<comment type="caution">
    <text evidence="1">The sequence shown here is derived from an EMBL/GenBank/DDBJ whole genome shotgun (WGS) entry which is preliminary data.</text>
</comment>
<dbReference type="Proteomes" id="UP001150055">
    <property type="component" value="Unassembled WGS sequence"/>
</dbReference>
<dbReference type="AlphaFoldDB" id="A0AB35K916"/>
<protein>
    <submittedName>
        <fullName evidence="1">Uncharacterized protein</fullName>
    </submittedName>
</protein>
<evidence type="ECO:0000313" key="1">
    <source>
        <dbReference type="EMBL" id="MDD9322202.1"/>
    </source>
</evidence>
<name>A0AB35K916_9GAMM</name>
<gene>
    <name evidence="1" type="ORF">M0O54_19180</name>
</gene>
<proteinExistence type="predicted"/>
<evidence type="ECO:0000313" key="2">
    <source>
        <dbReference type="Proteomes" id="UP001150055"/>
    </source>
</evidence>
<accession>A0AB35K916</accession>
<organism evidence="1 2">
    <name type="scientific">Acinetobacter lactucae</name>
    <dbReference type="NCBI Taxonomy" id="1785128"/>
    <lineage>
        <taxon>Bacteria</taxon>
        <taxon>Pseudomonadati</taxon>
        <taxon>Pseudomonadota</taxon>
        <taxon>Gammaproteobacteria</taxon>
        <taxon>Moraxellales</taxon>
        <taxon>Moraxellaceae</taxon>
        <taxon>Acinetobacter</taxon>
        <taxon>Acinetobacter calcoaceticus/baumannii complex</taxon>
    </lineage>
</organism>
<dbReference type="EMBL" id="JALNTG010000069">
    <property type="protein sequence ID" value="MDD9322202.1"/>
    <property type="molecule type" value="Genomic_DNA"/>
</dbReference>
<sequence>MLFFLCLIKMNFMIRILLLLCMTLSITKVYATDLFSGTISFKDNHWYFSRCSITKDDYLVKAPEHIIDKFRQLAQKRETYWVSLLGDADYQENDILVLKVKEIDEIHLKTSCHLLDAFENIENRE</sequence>
<dbReference type="RefSeq" id="WP_274569852.1">
    <property type="nucleotide sequence ID" value="NZ_JALNTF010000019.1"/>
</dbReference>